<accession>A0ABQ1Y5N8</accession>
<dbReference type="PROSITE" id="PS51272">
    <property type="entry name" value="SLH"/>
    <property type="match status" value="2"/>
</dbReference>
<protein>
    <recommendedName>
        <fullName evidence="2">SLH domain-containing protein</fullName>
    </recommendedName>
</protein>
<keyword evidence="1" id="KW-0732">Signal</keyword>
<evidence type="ECO:0000256" key="1">
    <source>
        <dbReference type="SAM" id="SignalP"/>
    </source>
</evidence>
<keyword evidence="4" id="KW-1185">Reference proteome</keyword>
<reference evidence="4" key="1">
    <citation type="journal article" date="2019" name="Int. J. Syst. Evol. Microbiol.">
        <title>The Global Catalogue of Microorganisms (GCM) 10K type strain sequencing project: providing services to taxonomists for standard genome sequencing and annotation.</title>
        <authorList>
            <consortium name="The Broad Institute Genomics Platform"/>
            <consortium name="The Broad Institute Genome Sequencing Center for Infectious Disease"/>
            <person name="Wu L."/>
            <person name="Ma J."/>
        </authorList>
    </citation>
    <scope>NUCLEOTIDE SEQUENCE [LARGE SCALE GENOMIC DNA]</scope>
    <source>
        <strain evidence="4">CGMCC 1.12769</strain>
    </source>
</reference>
<comment type="caution">
    <text evidence="3">The sequence shown here is derived from an EMBL/GenBank/DDBJ whole genome shotgun (WGS) entry which is preliminary data.</text>
</comment>
<proteinExistence type="predicted"/>
<evidence type="ECO:0000313" key="3">
    <source>
        <dbReference type="EMBL" id="GGH12292.1"/>
    </source>
</evidence>
<evidence type="ECO:0000259" key="2">
    <source>
        <dbReference type="PROSITE" id="PS51272"/>
    </source>
</evidence>
<evidence type="ECO:0000313" key="4">
    <source>
        <dbReference type="Proteomes" id="UP000659344"/>
    </source>
</evidence>
<feature type="chain" id="PRO_5047128113" description="SLH domain-containing protein" evidence="1">
    <location>
        <begin position="29"/>
        <end position="224"/>
    </location>
</feature>
<dbReference type="EMBL" id="BMFT01000001">
    <property type="protein sequence ID" value="GGH12292.1"/>
    <property type="molecule type" value="Genomic_DNA"/>
</dbReference>
<name>A0ABQ1Y5N8_9BACL</name>
<organism evidence="3 4">
    <name type="scientific">Paenibacillus segetis</name>
    <dbReference type="NCBI Taxonomy" id="1325360"/>
    <lineage>
        <taxon>Bacteria</taxon>
        <taxon>Bacillati</taxon>
        <taxon>Bacillota</taxon>
        <taxon>Bacilli</taxon>
        <taxon>Bacillales</taxon>
        <taxon>Paenibacillaceae</taxon>
        <taxon>Paenibacillus</taxon>
    </lineage>
</organism>
<sequence length="224" mass="24646">MTFQRKLMSTTVSSVAVLILSFAGQSYAALESFDDVSNTTAKDSIIALQEKGIIQGISHSKFSPDTTLTGAQSVQLIVNALNLNLSAISFVKMPEVTDYFTIAKNDAWYANALIIASVHGFDLPTDFDPDHKMTREEFTHQFILAMEHQGQLPKFKMAPIQFKDDTELNSSYQGTVQRALVLGIAKLDAADKFHPKAEITRAEAAELTQHALEYLDAHPAPAIE</sequence>
<feature type="signal peptide" evidence="1">
    <location>
        <begin position="1"/>
        <end position="28"/>
    </location>
</feature>
<gene>
    <name evidence="3" type="ORF">GCM10008013_04670</name>
</gene>
<dbReference type="Proteomes" id="UP000659344">
    <property type="component" value="Unassembled WGS sequence"/>
</dbReference>
<feature type="domain" description="SLH" evidence="2">
    <location>
        <begin position="28"/>
        <end position="91"/>
    </location>
</feature>
<dbReference type="InterPro" id="IPR001119">
    <property type="entry name" value="SLH_dom"/>
</dbReference>
<feature type="domain" description="SLH" evidence="2">
    <location>
        <begin position="159"/>
        <end position="222"/>
    </location>
</feature>
<dbReference type="Pfam" id="PF00395">
    <property type="entry name" value="SLH"/>
    <property type="match status" value="2"/>
</dbReference>